<evidence type="ECO:0000313" key="1">
    <source>
        <dbReference type="EMBL" id="OMO52398.1"/>
    </source>
</evidence>
<accession>A0A1R3G2T1</accession>
<feature type="non-terminal residue" evidence="1">
    <location>
        <position position="1"/>
    </location>
</feature>
<keyword evidence="2" id="KW-1185">Reference proteome</keyword>
<dbReference type="Proteomes" id="UP000188268">
    <property type="component" value="Unassembled WGS sequence"/>
</dbReference>
<dbReference type="Gramene" id="OMO52398">
    <property type="protein sequence ID" value="OMO52398"/>
    <property type="gene ID" value="CCACVL1_29237"/>
</dbReference>
<organism evidence="1 2">
    <name type="scientific">Corchorus capsularis</name>
    <name type="common">Jute</name>
    <dbReference type="NCBI Taxonomy" id="210143"/>
    <lineage>
        <taxon>Eukaryota</taxon>
        <taxon>Viridiplantae</taxon>
        <taxon>Streptophyta</taxon>
        <taxon>Embryophyta</taxon>
        <taxon>Tracheophyta</taxon>
        <taxon>Spermatophyta</taxon>
        <taxon>Magnoliopsida</taxon>
        <taxon>eudicotyledons</taxon>
        <taxon>Gunneridae</taxon>
        <taxon>Pentapetalae</taxon>
        <taxon>rosids</taxon>
        <taxon>malvids</taxon>
        <taxon>Malvales</taxon>
        <taxon>Malvaceae</taxon>
        <taxon>Grewioideae</taxon>
        <taxon>Apeibeae</taxon>
        <taxon>Corchorus</taxon>
    </lineage>
</organism>
<dbReference type="EMBL" id="AWWV01015521">
    <property type="protein sequence ID" value="OMO52398.1"/>
    <property type="molecule type" value="Genomic_DNA"/>
</dbReference>
<reference evidence="1 2" key="1">
    <citation type="submission" date="2013-09" db="EMBL/GenBank/DDBJ databases">
        <title>Corchorus capsularis genome sequencing.</title>
        <authorList>
            <person name="Alam M."/>
            <person name="Haque M.S."/>
            <person name="Islam M.S."/>
            <person name="Emdad E.M."/>
            <person name="Islam M.M."/>
            <person name="Ahmed B."/>
            <person name="Halim A."/>
            <person name="Hossen Q.M.M."/>
            <person name="Hossain M.Z."/>
            <person name="Ahmed R."/>
            <person name="Khan M.M."/>
            <person name="Islam R."/>
            <person name="Rashid M.M."/>
            <person name="Khan S.A."/>
            <person name="Rahman M.S."/>
            <person name="Alam M."/>
        </authorList>
    </citation>
    <scope>NUCLEOTIDE SEQUENCE [LARGE SCALE GENOMIC DNA]</scope>
    <source>
        <strain evidence="2">cv. CVL-1</strain>
        <tissue evidence="1">Whole seedling</tissue>
    </source>
</reference>
<evidence type="ECO:0000313" key="2">
    <source>
        <dbReference type="Proteomes" id="UP000188268"/>
    </source>
</evidence>
<name>A0A1R3G2T1_COCAP</name>
<gene>
    <name evidence="1" type="ORF">CCACVL1_29237</name>
</gene>
<comment type="caution">
    <text evidence="1">The sequence shown here is derived from an EMBL/GenBank/DDBJ whole genome shotgun (WGS) entry which is preliminary data.</text>
</comment>
<proteinExistence type="predicted"/>
<dbReference type="AlphaFoldDB" id="A0A1R3G2T1"/>
<sequence>NHLWRRYVTIVVPIRNLEGDFRSDDPTVGSTPKYIMLFSYSSPPKPLKPLLIRKPQSPKTQVQNVRSYWLIPGKVGIKLLRLPWGHKVR</sequence>
<protein>
    <submittedName>
        <fullName evidence="1">Uncharacterized protein</fullName>
    </submittedName>
</protein>